<dbReference type="RefSeq" id="WP_086283511.1">
    <property type="nucleotide sequence ID" value="NZ_NGMO01000001.1"/>
</dbReference>
<reference evidence="1 2" key="1">
    <citation type="submission" date="2017-05" db="EMBL/GenBank/DDBJ databases">
        <title>The Genome Sequence of Enterococcus sp. 10A9_DIV0425.</title>
        <authorList>
            <consortium name="The Broad Institute Genomics Platform"/>
            <consortium name="The Broad Institute Genomic Center for Infectious Diseases"/>
            <person name="Earl A."/>
            <person name="Manson A."/>
            <person name="Schwartman J."/>
            <person name="Gilmore M."/>
            <person name="Abouelleil A."/>
            <person name="Cao P."/>
            <person name="Chapman S."/>
            <person name="Cusick C."/>
            <person name="Shea T."/>
            <person name="Young S."/>
            <person name="Neafsey D."/>
            <person name="Nusbaum C."/>
            <person name="Birren B."/>
        </authorList>
    </citation>
    <scope>NUCLEOTIDE SEQUENCE [LARGE SCALE GENOMIC DNA]</scope>
    <source>
        <strain evidence="1 2">10A9_DIV0425</strain>
    </source>
</reference>
<sequence>MLIIVLVYGLSGCHGKRLANQLDIQNFEQQAKNRIKEKAYIYTEEEFQTANVPIHAWVQLSGEIIQSDQSKEIVKGDRFILKSGSSRYQIFNDQEEILKIGDSVTVYGEYYGFIKGVVIERKETNERVYH</sequence>
<dbReference type="EMBL" id="NGMO01000001">
    <property type="protein sequence ID" value="OTP12206.1"/>
    <property type="molecule type" value="Genomic_DNA"/>
</dbReference>
<proteinExistence type="predicted"/>
<protein>
    <submittedName>
        <fullName evidence="1">Uncharacterized protein</fullName>
    </submittedName>
</protein>
<accession>A0A2C9XS25</accession>
<organism evidence="1 2">
    <name type="scientific">Candidatus Enterococcus wittei</name>
    <dbReference type="NCBI Taxonomy" id="1987383"/>
    <lineage>
        <taxon>Bacteria</taxon>
        <taxon>Bacillati</taxon>
        <taxon>Bacillota</taxon>
        <taxon>Bacilli</taxon>
        <taxon>Lactobacillales</taxon>
        <taxon>Enterococcaceae</taxon>
        <taxon>Enterococcus</taxon>
    </lineage>
</organism>
<name>A0A2C9XS25_9ENTE</name>
<dbReference type="STRING" id="1987383.A5844_000422"/>
<keyword evidence="2" id="KW-1185">Reference proteome</keyword>
<evidence type="ECO:0000313" key="2">
    <source>
        <dbReference type="Proteomes" id="UP000194933"/>
    </source>
</evidence>
<comment type="caution">
    <text evidence="1">The sequence shown here is derived from an EMBL/GenBank/DDBJ whole genome shotgun (WGS) entry which is preliminary data.</text>
</comment>
<evidence type="ECO:0000313" key="1">
    <source>
        <dbReference type="EMBL" id="OTP12206.1"/>
    </source>
</evidence>
<dbReference type="AlphaFoldDB" id="A0A2C9XS25"/>
<dbReference type="Proteomes" id="UP000194933">
    <property type="component" value="Unassembled WGS sequence"/>
</dbReference>
<gene>
    <name evidence="1" type="ORF">A5844_000422</name>
</gene>